<dbReference type="RefSeq" id="XP_003116132.2">
    <property type="nucleotide sequence ID" value="XM_003116084.2"/>
</dbReference>
<dbReference type="EMBL" id="DS268409">
    <property type="protein sequence ID" value="EFO95028.1"/>
    <property type="molecule type" value="Genomic_DNA"/>
</dbReference>
<accession>E3LHZ4</accession>
<dbReference type="PANTHER" id="PTHR22941:SF2">
    <property type="entry name" value="SERPENTINE RECEPTOR, CLASS H-RELATED"/>
    <property type="match status" value="1"/>
</dbReference>
<feature type="transmembrane region" description="Helical" evidence="1">
    <location>
        <begin position="256"/>
        <end position="285"/>
    </location>
</feature>
<keyword evidence="1" id="KW-0812">Transmembrane</keyword>
<evidence type="ECO:0000256" key="1">
    <source>
        <dbReference type="SAM" id="Phobius"/>
    </source>
</evidence>
<evidence type="ECO:0008006" key="4">
    <source>
        <dbReference type="Google" id="ProtNLM"/>
    </source>
</evidence>
<organism evidence="3">
    <name type="scientific">Caenorhabditis remanei</name>
    <name type="common">Caenorhabditis vulgaris</name>
    <dbReference type="NCBI Taxonomy" id="31234"/>
    <lineage>
        <taxon>Eukaryota</taxon>
        <taxon>Metazoa</taxon>
        <taxon>Ecdysozoa</taxon>
        <taxon>Nematoda</taxon>
        <taxon>Chromadorea</taxon>
        <taxon>Rhabditida</taxon>
        <taxon>Rhabditina</taxon>
        <taxon>Rhabditomorpha</taxon>
        <taxon>Rhabditoidea</taxon>
        <taxon>Rhabditidae</taxon>
        <taxon>Peloderinae</taxon>
        <taxon>Caenorhabditis</taxon>
    </lineage>
</organism>
<dbReference type="Proteomes" id="UP000008281">
    <property type="component" value="Unassembled WGS sequence"/>
</dbReference>
<dbReference type="OMA" id="MNITCIP"/>
<dbReference type="OrthoDB" id="5865150at2759"/>
<feature type="transmembrane region" description="Helical" evidence="1">
    <location>
        <begin position="156"/>
        <end position="174"/>
    </location>
</feature>
<dbReference type="InterPro" id="IPR053220">
    <property type="entry name" value="Nematode_rcpt-like_serp_H"/>
</dbReference>
<dbReference type="SUPFAM" id="SSF81321">
    <property type="entry name" value="Family A G protein-coupled receptor-like"/>
    <property type="match status" value="1"/>
</dbReference>
<dbReference type="Pfam" id="PF10318">
    <property type="entry name" value="7TM_GPCR_Srh"/>
    <property type="match status" value="1"/>
</dbReference>
<evidence type="ECO:0000313" key="2">
    <source>
        <dbReference type="EMBL" id="EFO95028.1"/>
    </source>
</evidence>
<dbReference type="GeneID" id="9820769"/>
<gene>
    <name evidence="2" type="ORF">CRE_08871</name>
</gene>
<proteinExistence type="predicted"/>
<dbReference type="KEGG" id="crq:GCK72_020204"/>
<dbReference type="HOGENOM" id="CLU_042960_1_1_1"/>
<name>E3LHZ4_CAERE</name>
<sequence length="353" mass="41037">MNITCIPNVNYFDSPQFLSTALHVITILSTPLYIFGIFIILTKTPIQMSSVKWYLVNVHTWIILFDYFLGFLTIPFVLIPLFVGHPLGILRHFGLSTLDQTIVGFAIFGCKFKSKKLIYKFSSVMITSIIVLFENRFHQVCMFRTKHYWTMCRKKWICVHYITVIVMLIPFKYLCPDQRPALQRTFQKLPCLPDYIYQAPLLVLAEDFAYHLGAIIFYLVICGIEVFSIMIYIGYNIMKQVKALTMSPKTYQMQKHFFIALIIQLAIPIFMLILPAVSALIVIIIDYYNQAFTNFYVIIFTCHGSVSTFVMLIAHRPYRDAIKIMFRKRGVESVEVSRRGLYARRSGMFMSNG</sequence>
<feature type="transmembrane region" description="Helical" evidence="1">
    <location>
        <begin position="20"/>
        <end position="41"/>
    </location>
</feature>
<dbReference type="CTD" id="9820769"/>
<reference evidence="2" key="1">
    <citation type="submission" date="2007-07" db="EMBL/GenBank/DDBJ databases">
        <title>PCAP assembly of the Caenorhabditis remanei genome.</title>
        <authorList>
            <consortium name="The Caenorhabditis remanei Sequencing Consortium"/>
            <person name="Wilson R.K."/>
        </authorList>
    </citation>
    <scope>NUCLEOTIDE SEQUENCE [LARGE SCALE GENOMIC DNA]</scope>
    <source>
        <strain evidence="2">PB4641</strain>
    </source>
</reference>
<dbReference type="AlphaFoldDB" id="E3LHZ4"/>
<feature type="transmembrane region" description="Helical" evidence="1">
    <location>
        <begin position="61"/>
        <end position="83"/>
    </location>
</feature>
<keyword evidence="1" id="KW-1133">Transmembrane helix</keyword>
<dbReference type="PANTHER" id="PTHR22941">
    <property type="entry name" value="SERPENTINE RECEPTOR"/>
    <property type="match status" value="1"/>
</dbReference>
<feature type="transmembrane region" description="Helical" evidence="1">
    <location>
        <begin position="117"/>
        <end position="135"/>
    </location>
</feature>
<keyword evidence="3" id="KW-1185">Reference proteome</keyword>
<feature type="transmembrane region" description="Helical" evidence="1">
    <location>
        <begin position="208"/>
        <end position="235"/>
    </location>
</feature>
<keyword evidence="1" id="KW-0472">Membrane</keyword>
<dbReference type="eggNOG" id="ENOG502SY92">
    <property type="taxonomic scope" value="Eukaryota"/>
</dbReference>
<feature type="transmembrane region" description="Helical" evidence="1">
    <location>
        <begin position="291"/>
        <end position="314"/>
    </location>
</feature>
<dbReference type="InParanoid" id="E3LHZ4"/>
<dbReference type="InterPro" id="IPR019422">
    <property type="entry name" value="7TM_GPCR_serpentine_rcpt_Srh"/>
</dbReference>
<evidence type="ECO:0000313" key="3">
    <source>
        <dbReference type="Proteomes" id="UP000008281"/>
    </source>
</evidence>
<protein>
    <recommendedName>
        <fullName evidence="4">Serpentine Receptor, class H</fullName>
    </recommendedName>
</protein>